<dbReference type="RefSeq" id="WP_009349476.1">
    <property type="nucleotide sequence ID" value="NZ_GL638136.1"/>
</dbReference>
<keyword evidence="6 13" id="KW-0808">Transferase</keyword>
<comment type="catalytic activity">
    <reaction evidence="12">
        <text>an alpha-Kdo-(2-&gt;4)-alpha-Kdo-(2-&gt;6)-lipid A + ADP-L-glycero-beta-D-manno-heptose = an L-alpha-D-Hep-(1-&gt;5)-[alpha-Kdo-(2-&gt;4)]-alpha-Kdo-(2-&gt;6)-lipid A + ADP + H(+)</text>
        <dbReference type="Rhea" id="RHEA:74067"/>
        <dbReference type="ChEBI" id="CHEBI:15378"/>
        <dbReference type="ChEBI" id="CHEBI:61506"/>
        <dbReference type="ChEBI" id="CHEBI:176431"/>
        <dbReference type="ChEBI" id="CHEBI:193068"/>
        <dbReference type="ChEBI" id="CHEBI:456216"/>
        <dbReference type="EC" id="2.4.99.23"/>
    </reaction>
</comment>
<accession>E7N1E6</accession>
<dbReference type="GO" id="GO:0005886">
    <property type="term" value="C:plasma membrane"/>
    <property type="evidence" value="ECO:0007669"/>
    <property type="project" value="UniProtKB-SubCell"/>
</dbReference>
<name>E7N1E6_9FIRM</name>
<keyword evidence="14" id="KW-1185">Reference proteome</keyword>
<dbReference type="PANTHER" id="PTHR30160">
    <property type="entry name" value="TETRAACYLDISACCHARIDE 4'-KINASE-RELATED"/>
    <property type="match status" value="1"/>
</dbReference>
<dbReference type="GO" id="GO:0008713">
    <property type="term" value="F:ADP-heptose-lipopolysaccharide heptosyltransferase activity"/>
    <property type="evidence" value="ECO:0007669"/>
    <property type="project" value="TreeGrafter"/>
</dbReference>
<gene>
    <name evidence="13" type="primary">rfaC</name>
    <name evidence="13" type="ORF">HMPREF9555_00799</name>
</gene>
<sequence>MNSVLIVKLSAIGDVVHALPAAYAIKETYPAAHITWVVEPPAYDIVRMCPSVDEVIVFPKKELRTRAGFRRGFPVFRRLLRARRYDAALDLQGLFKSAAIAFFVRAKKKIGTGFMREGAWLVSRPVRGAHIGGHIVDQNLDVARALGCAVREIRFPLQIPEDAARAAVEKCAAVCGGDRPYAVLIVGASRANKIWGAAHFARLAGLLRTAGITPLLVGGGAADERRADEIAALSEEAPPSLVGRTTFPELAALLRGACVVVGGDTGPTHLADAVGAPTLMLMGSWPPARNGLYRQRENVIEIDRPCRHCMKRVCPLGLDCLDVITPEQVMARAMPLISGDA</sequence>
<keyword evidence="4" id="KW-0997">Cell inner membrane</keyword>
<evidence type="ECO:0000256" key="12">
    <source>
        <dbReference type="ARBA" id="ARBA00049201"/>
    </source>
</evidence>
<reference evidence="13 14" key="1">
    <citation type="submission" date="2010-08" db="EMBL/GenBank/DDBJ databases">
        <authorList>
            <person name="Weinstock G."/>
            <person name="Sodergren E."/>
            <person name="Clifton S."/>
            <person name="Fulton L."/>
            <person name="Fulton B."/>
            <person name="Courtney L."/>
            <person name="Fronick C."/>
            <person name="Harrison M."/>
            <person name="Strong C."/>
            <person name="Farmer C."/>
            <person name="Delahaunty K."/>
            <person name="Markovic C."/>
            <person name="Hall O."/>
            <person name="Minx P."/>
            <person name="Tomlinson C."/>
            <person name="Mitreva M."/>
            <person name="Hou S."/>
            <person name="Chen J."/>
            <person name="Wollam A."/>
            <person name="Pepin K.H."/>
            <person name="Johnson M."/>
            <person name="Bhonagiri V."/>
            <person name="Zhang X."/>
            <person name="Suruliraj S."/>
            <person name="Warren W."/>
            <person name="Chinwalla A."/>
            <person name="Mardis E.R."/>
            <person name="Wilson R.K."/>
        </authorList>
    </citation>
    <scope>NUCLEOTIDE SEQUENCE [LARGE SCALE GENOMIC DNA]</scope>
    <source>
        <strain evidence="13 14">F0399</strain>
    </source>
</reference>
<dbReference type="SUPFAM" id="SSF53756">
    <property type="entry name" value="UDP-Glycosyltransferase/glycogen phosphorylase"/>
    <property type="match status" value="1"/>
</dbReference>
<evidence type="ECO:0000256" key="7">
    <source>
        <dbReference type="ARBA" id="ARBA00022985"/>
    </source>
</evidence>
<proteinExistence type="predicted"/>
<dbReference type="AlphaFoldDB" id="E7N1E6"/>
<dbReference type="Proteomes" id="UP000004633">
    <property type="component" value="Unassembled WGS sequence"/>
</dbReference>
<keyword evidence="3" id="KW-1003">Cell membrane</keyword>
<dbReference type="GO" id="GO:0009244">
    <property type="term" value="P:lipopolysaccharide core region biosynthetic process"/>
    <property type="evidence" value="ECO:0007669"/>
    <property type="project" value="InterPro"/>
</dbReference>
<organism evidence="13 14">
    <name type="scientific">Selenomonas artemidis F0399</name>
    <dbReference type="NCBI Taxonomy" id="749551"/>
    <lineage>
        <taxon>Bacteria</taxon>
        <taxon>Bacillati</taxon>
        <taxon>Bacillota</taxon>
        <taxon>Negativicutes</taxon>
        <taxon>Selenomonadales</taxon>
        <taxon>Selenomonadaceae</taxon>
        <taxon>Selenomonas</taxon>
    </lineage>
</organism>
<dbReference type="PANTHER" id="PTHR30160:SF1">
    <property type="entry name" value="LIPOPOLYSACCHARIDE 1,2-N-ACETYLGLUCOSAMINETRANSFERASE-RELATED"/>
    <property type="match status" value="1"/>
</dbReference>
<dbReference type="HOGENOM" id="CLU_038371_0_0_9"/>
<comment type="subcellular location">
    <subcellularLocation>
        <location evidence="1">Cell inner membrane</location>
        <topology evidence="1">Peripheral membrane protein</topology>
        <orientation evidence="1">Cytoplasmic side</orientation>
    </subcellularLocation>
</comment>
<comment type="caution">
    <text evidence="13">The sequence shown here is derived from an EMBL/GenBank/DDBJ whole genome shotgun (WGS) entry which is preliminary data.</text>
</comment>
<dbReference type="InterPro" id="IPR051199">
    <property type="entry name" value="LPS_LOS_Heptosyltrfase"/>
</dbReference>
<evidence type="ECO:0000313" key="13">
    <source>
        <dbReference type="EMBL" id="EFW30047.1"/>
    </source>
</evidence>
<evidence type="ECO:0000256" key="1">
    <source>
        <dbReference type="ARBA" id="ARBA00004515"/>
    </source>
</evidence>
<evidence type="ECO:0000256" key="10">
    <source>
        <dbReference type="ARBA" id="ARBA00044190"/>
    </source>
</evidence>
<comment type="pathway">
    <text evidence="2">Bacterial outer membrane biogenesis; LPS core biosynthesis.</text>
</comment>
<dbReference type="NCBIfam" id="TIGR02193">
    <property type="entry name" value="heptsyl_trn_I"/>
    <property type="match status" value="1"/>
</dbReference>
<evidence type="ECO:0000256" key="2">
    <source>
        <dbReference type="ARBA" id="ARBA00004713"/>
    </source>
</evidence>
<evidence type="ECO:0000256" key="9">
    <source>
        <dbReference type="ARBA" id="ARBA00044041"/>
    </source>
</evidence>
<evidence type="ECO:0000256" key="5">
    <source>
        <dbReference type="ARBA" id="ARBA00022676"/>
    </source>
</evidence>
<dbReference type="EMBL" id="AECV01000013">
    <property type="protein sequence ID" value="EFW30047.1"/>
    <property type="molecule type" value="Genomic_DNA"/>
</dbReference>
<dbReference type="Pfam" id="PF01075">
    <property type="entry name" value="Glyco_transf_9"/>
    <property type="match status" value="1"/>
</dbReference>
<keyword evidence="7" id="KW-0448">Lipopolysaccharide biosynthesis</keyword>
<evidence type="ECO:0000256" key="3">
    <source>
        <dbReference type="ARBA" id="ARBA00022475"/>
    </source>
</evidence>
<dbReference type="CDD" id="cd03789">
    <property type="entry name" value="GT9_LPS_heptosyltransferase"/>
    <property type="match status" value="1"/>
</dbReference>
<dbReference type="Gene3D" id="3.40.50.2000">
    <property type="entry name" value="Glycogen Phosphorylase B"/>
    <property type="match status" value="2"/>
</dbReference>
<evidence type="ECO:0000313" key="14">
    <source>
        <dbReference type="Proteomes" id="UP000004633"/>
    </source>
</evidence>
<dbReference type="GO" id="GO:0005829">
    <property type="term" value="C:cytosol"/>
    <property type="evidence" value="ECO:0007669"/>
    <property type="project" value="TreeGrafter"/>
</dbReference>
<evidence type="ECO:0000256" key="4">
    <source>
        <dbReference type="ARBA" id="ARBA00022519"/>
    </source>
</evidence>
<dbReference type="InterPro" id="IPR011908">
    <property type="entry name" value="LipoPS_heptosylTferase-I"/>
</dbReference>
<evidence type="ECO:0000256" key="11">
    <source>
        <dbReference type="ARBA" id="ARBA00044330"/>
    </source>
</evidence>
<evidence type="ECO:0000256" key="8">
    <source>
        <dbReference type="ARBA" id="ARBA00023136"/>
    </source>
</evidence>
<keyword evidence="8" id="KW-0472">Membrane</keyword>
<dbReference type="STRING" id="749551.HMPREF9555_00799"/>
<evidence type="ECO:0000256" key="6">
    <source>
        <dbReference type="ARBA" id="ARBA00022679"/>
    </source>
</evidence>
<keyword evidence="5 13" id="KW-0328">Glycosyltransferase</keyword>
<dbReference type="EC" id="2.4.99.23" evidence="9"/>
<protein>
    <recommendedName>
        <fullName evidence="10">Lipopolysaccharide heptosyltransferase 1</fullName>
        <ecNumber evidence="9">2.4.99.23</ecNumber>
    </recommendedName>
    <alternativeName>
        <fullName evidence="11">ADP-heptose:lipopolysaccharide heptosyltransferase I</fullName>
    </alternativeName>
</protein>
<dbReference type="InterPro" id="IPR002201">
    <property type="entry name" value="Glyco_trans_9"/>
</dbReference>